<feature type="region of interest" description="Disordered" evidence="2">
    <location>
        <begin position="1"/>
        <end position="44"/>
    </location>
</feature>
<dbReference type="PROSITE" id="PS50085">
    <property type="entry name" value="RAPGAP"/>
    <property type="match status" value="1"/>
</dbReference>
<dbReference type="InterPro" id="IPR035974">
    <property type="entry name" value="Rap/Ran-GAP_sf"/>
</dbReference>
<organism evidence="4 5">
    <name type="scientific">Polistes dominula</name>
    <name type="common">European paper wasp</name>
    <name type="synonym">Vespa dominula</name>
    <dbReference type="NCBI Taxonomy" id="743375"/>
    <lineage>
        <taxon>Eukaryota</taxon>
        <taxon>Metazoa</taxon>
        <taxon>Ecdysozoa</taxon>
        <taxon>Arthropoda</taxon>
        <taxon>Hexapoda</taxon>
        <taxon>Insecta</taxon>
        <taxon>Pterygota</taxon>
        <taxon>Neoptera</taxon>
        <taxon>Endopterygota</taxon>
        <taxon>Hymenoptera</taxon>
        <taxon>Apocrita</taxon>
        <taxon>Aculeata</taxon>
        <taxon>Vespoidea</taxon>
        <taxon>Vespidae</taxon>
        <taxon>Polistinae</taxon>
        <taxon>Polistini</taxon>
        <taxon>Polistes</taxon>
    </lineage>
</organism>
<proteinExistence type="predicted"/>
<dbReference type="GeneID" id="107069025"/>
<evidence type="ECO:0000256" key="2">
    <source>
        <dbReference type="SAM" id="MobiDB-lite"/>
    </source>
</evidence>
<keyword evidence="1" id="KW-0343">GTPase activation</keyword>
<keyword evidence="4" id="KW-1185">Reference proteome</keyword>
<evidence type="ECO:0000256" key="1">
    <source>
        <dbReference type="ARBA" id="ARBA00022468"/>
    </source>
</evidence>
<evidence type="ECO:0000313" key="4">
    <source>
        <dbReference type="Proteomes" id="UP000694924"/>
    </source>
</evidence>
<reference evidence="5" key="1">
    <citation type="submission" date="2025-08" db="UniProtKB">
        <authorList>
            <consortium name="RefSeq"/>
        </authorList>
    </citation>
    <scope>IDENTIFICATION</scope>
    <source>
        <tissue evidence="5">Whole body</tissue>
    </source>
</reference>
<dbReference type="Gene3D" id="3.30.1120.160">
    <property type="match status" value="1"/>
</dbReference>
<dbReference type="RefSeq" id="XP_015181422.1">
    <property type="nucleotide sequence ID" value="XM_015325936.1"/>
</dbReference>
<accession>A0ABM1IMI5</accession>
<dbReference type="PANTHER" id="PTHR15711">
    <property type="entry name" value="RAP GTPASE-ACTIVATING PROTEIN"/>
    <property type="match status" value="1"/>
</dbReference>
<sequence length="309" mass="35589">MSSLRRTTNQSTREGATSRRHALSGVSTKSVRNLLHGGTAPGSPLRLRSKYELRSISFEGSKVLPWTTRSTTDAISRRGVLSRRCYGSVEMLPQIEQDGTDNGRRFRMENGDSPGEKEEMFGSPNIPILENPEYQTRWYFKYFLGKLHQNYVTSDHERNPLFLSVVMSEGGDQCVSHYRVILWRRTGAQRISLPFSANKTMTIRQILSNFFGLEKLDKAPREVLSPELQKDLLLLEEQEGSVNFKFGVIYAKEGQTTDDEMLSNVEEKETEKRCDLSLKGGHDRPAGRVFFIVRRKWQPRFREVPRYSW</sequence>
<name>A0ABM1IMI5_POLDO</name>
<gene>
    <name evidence="5" type="primary">LOC107069025</name>
</gene>
<feature type="domain" description="Rap-GAP" evidence="3">
    <location>
        <begin position="232"/>
        <end position="309"/>
    </location>
</feature>
<feature type="compositionally biased region" description="Polar residues" evidence="2">
    <location>
        <begin position="1"/>
        <end position="15"/>
    </location>
</feature>
<evidence type="ECO:0000313" key="5">
    <source>
        <dbReference type="RefSeq" id="XP_015181422.1"/>
    </source>
</evidence>
<dbReference type="Proteomes" id="UP000694924">
    <property type="component" value="Unplaced"/>
</dbReference>
<protein>
    <submittedName>
        <fullName evidence="5">GTPase-activating Rap/Ran-GAP domain-like protein 3 isoform X1</fullName>
    </submittedName>
</protein>
<dbReference type="SUPFAM" id="SSF111347">
    <property type="entry name" value="Rap/Ran-GAP"/>
    <property type="match status" value="1"/>
</dbReference>
<dbReference type="InterPro" id="IPR050989">
    <property type="entry name" value="Rap1_Ran_GAP"/>
</dbReference>
<dbReference type="InterPro" id="IPR000331">
    <property type="entry name" value="Rap/Ran_GAP_dom"/>
</dbReference>
<evidence type="ECO:0000259" key="3">
    <source>
        <dbReference type="PROSITE" id="PS50085"/>
    </source>
</evidence>
<dbReference type="PANTHER" id="PTHR15711:SF62">
    <property type="entry name" value="GTPASE-ACTIVATING RAP_RAN-GAP DOMAIN-LIKE PROTEIN 3"/>
    <property type="match status" value="1"/>
</dbReference>
<dbReference type="Pfam" id="PF21022">
    <property type="entry name" value="Rap-GAP_dimer"/>
    <property type="match status" value="1"/>
</dbReference>